<dbReference type="Proteomes" id="UP001064971">
    <property type="component" value="Plasmid pDAETH-3"/>
</dbReference>
<protein>
    <submittedName>
        <fullName evidence="1">Uncharacterized protein</fullName>
    </submittedName>
</protein>
<reference evidence="1" key="1">
    <citation type="submission" date="2022-07" db="EMBL/GenBank/DDBJ databases">
        <title>Complete Genome Sequence of the Radioresistant Bacterium Deinococcus aetherius ST0316, Isolated from the Air Dust collected in Lower Stratosphere above Japan.</title>
        <authorList>
            <person name="Satoh K."/>
            <person name="Hagiwara K."/>
            <person name="Katsumata K."/>
            <person name="Kubo A."/>
            <person name="Yokobori S."/>
            <person name="Yamagishi A."/>
            <person name="Oono Y."/>
            <person name="Narumi I."/>
        </authorList>
    </citation>
    <scope>NUCLEOTIDE SEQUENCE</scope>
    <source>
        <strain evidence="1">ST0316</strain>
        <plasmid evidence="1">pDAETH-3</plasmid>
    </source>
</reference>
<sequence>MGERVVLNSVALGLSAEIARTLTPDLKRRLGLLAWPVADAKVLWRHRALDLDVTRETGQLRLRARQLLVANGRYVAGPLRGRRWPTGNSTCWPSGTGGS</sequence>
<evidence type="ECO:0000313" key="1">
    <source>
        <dbReference type="EMBL" id="BDP44559.1"/>
    </source>
</evidence>
<accession>A0ABN6RP90</accession>
<organism evidence="1 2">
    <name type="scientific">Deinococcus aetherius</name>
    <dbReference type="NCBI Taxonomy" id="200252"/>
    <lineage>
        <taxon>Bacteria</taxon>
        <taxon>Thermotogati</taxon>
        <taxon>Deinococcota</taxon>
        <taxon>Deinococci</taxon>
        <taxon>Deinococcales</taxon>
        <taxon>Deinococcaceae</taxon>
        <taxon>Deinococcus</taxon>
    </lineage>
</organism>
<dbReference type="SUPFAM" id="SSF111331">
    <property type="entry name" value="NAD kinase/diacylglycerol kinase-like"/>
    <property type="match status" value="1"/>
</dbReference>
<geneLocation type="plasmid" evidence="1 2">
    <name>pDAETH-3</name>
</geneLocation>
<proteinExistence type="predicted"/>
<dbReference type="Gene3D" id="2.60.200.40">
    <property type="match status" value="1"/>
</dbReference>
<evidence type="ECO:0000313" key="2">
    <source>
        <dbReference type="Proteomes" id="UP001064971"/>
    </source>
</evidence>
<keyword evidence="2" id="KW-1185">Reference proteome</keyword>
<keyword evidence="1" id="KW-0614">Plasmid</keyword>
<dbReference type="EMBL" id="AP026563">
    <property type="protein sequence ID" value="BDP44559.1"/>
    <property type="molecule type" value="Genomic_DNA"/>
</dbReference>
<name>A0ABN6RP90_9DEIO</name>
<dbReference type="InterPro" id="IPR016064">
    <property type="entry name" value="NAD/diacylglycerol_kinase_sf"/>
</dbReference>
<gene>
    <name evidence="1" type="ORF">DAETH_45280</name>
</gene>